<evidence type="ECO:0000313" key="1">
    <source>
        <dbReference type="EMBL" id="SPM32237.1"/>
    </source>
</evidence>
<proteinExistence type="predicted"/>
<sequence length="104" mass="11694">MPHIAPPAFVNLPALLSSVSDQTLLADPALRALVVEHSCYELHLADWYARQPPRRHCEFNDWIIEGRGLLDGLDELKKTVYGYLRRETDAQSALGNARKNGRPS</sequence>
<dbReference type="AlphaFoldDB" id="A0A2U3NL20"/>
<dbReference type="OrthoDB" id="4764821at2"/>
<accession>A0A2U3NL20</accession>
<dbReference type="EMBL" id="FUFA01000001">
    <property type="protein sequence ID" value="SPM32237.1"/>
    <property type="molecule type" value="Genomic_DNA"/>
</dbReference>
<protein>
    <submittedName>
        <fullName evidence="1">Mycobacterium rhizamassiliense ORFan</fullName>
    </submittedName>
</protein>
<keyword evidence="2" id="KW-1185">Reference proteome</keyword>
<evidence type="ECO:0000313" key="2">
    <source>
        <dbReference type="Proteomes" id="UP000240988"/>
    </source>
</evidence>
<reference evidence="1 2" key="1">
    <citation type="submission" date="2017-01" db="EMBL/GenBank/DDBJ databases">
        <authorList>
            <consortium name="Urmite Genomes"/>
        </authorList>
    </citation>
    <scope>NUCLEOTIDE SEQUENCE [LARGE SCALE GENOMIC DNA]</scope>
    <source>
        <strain evidence="1 2">AB57</strain>
    </source>
</reference>
<dbReference type="RefSeq" id="WP_157900536.1">
    <property type="nucleotide sequence ID" value="NZ_LT721901.1"/>
</dbReference>
<gene>
    <name evidence="1" type="ORF">MRAB57_34</name>
</gene>
<name>A0A2U3NL20_9MYCO</name>
<dbReference type="Proteomes" id="UP000240988">
    <property type="component" value="Unassembled WGS sequence"/>
</dbReference>
<organism evidence="1 2">
    <name type="scientific">Mycobacterium rhizamassiliense</name>
    <dbReference type="NCBI Taxonomy" id="1841860"/>
    <lineage>
        <taxon>Bacteria</taxon>
        <taxon>Bacillati</taxon>
        <taxon>Actinomycetota</taxon>
        <taxon>Actinomycetes</taxon>
        <taxon>Mycobacteriales</taxon>
        <taxon>Mycobacteriaceae</taxon>
        <taxon>Mycobacterium</taxon>
    </lineage>
</organism>